<dbReference type="SUPFAM" id="SSF53474">
    <property type="entry name" value="alpha/beta-Hydrolases"/>
    <property type="match status" value="1"/>
</dbReference>
<gene>
    <name evidence="4" type="ORF">B0H15DRAFT_877215</name>
</gene>
<dbReference type="InterPro" id="IPR050266">
    <property type="entry name" value="AB_hydrolase_sf"/>
</dbReference>
<dbReference type="NCBIfam" id="TIGR01250">
    <property type="entry name" value="pro_imino_pep_2"/>
    <property type="match status" value="1"/>
</dbReference>
<evidence type="ECO:0000256" key="2">
    <source>
        <dbReference type="ARBA" id="ARBA00022801"/>
    </source>
</evidence>
<keyword evidence="2" id="KW-0378">Hydrolase</keyword>
<sequence>MSTNKLSTTFPSEGTIPFTVAVEGAPTVVCQTWYKIIGPTDFFAPHTLPPLIGLHGGPGMAHDYLVPLADLSATRPVILYDQIGGGRSTHFSNKPAEFWSIDLFIRELQNLLEHFGLGSETGFYLLGHSWGGILATEFEVNYHPCGLKGIILSSSLASMELWVKSNRALLASFPERVQSAFANGFKAPKEYREALEEFYVHHACRITPQPKEVAAGGLDPIFGNRETGEGGDSTTSIAMNGGPLSGWTIIDRLPKVSVPCLIINGRYDMSQDYVVKPFFEHIAKVKWVTLENSSHLAMWEERERFIELVKDFMEPVPTS</sequence>
<dbReference type="GO" id="GO:0008233">
    <property type="term" value="F:peptidase activity"/>
    <property type="evidence" value="ECO:0007669"/>
    <property type="project" value="InterPro"/>
</dbReference>
<dbReference type="EMBL" id="JARJCN010000006">
    <property type="protein sequence ID" value="KAJ7099965.1"/>
    <property type="molecule type" value="Genomic_DNA"/>
</dbReference>
<evidence type="ECO:0000256" key="1">
    <source>
        <dbReference type="ARBA" id="ARBA00010088"/>
    </source>
</evidence>
<dbReference type="GO" id="GO:0016020">
    <property type="term" value="C:membrane"/>
    <property type="evidence" value="ECO:0007669"/>
    <property type="project" value="TreeGrafter"/>
</dbReference>
<feature type="domain" description="AB hydrolase-1" evidence="3">
    <location>
        <begin position="49"/>
        <end position="301"/>
    </location>
</feature>
<protein>
    <submittedName>
        <fullName evidence="4">Proline iminopeptidase</fullName>
    </submittedName>
</protein>
<dbReference type="InterPro" id="IPR000073">
    <property type="entry name" value="AB_hydrolase_1"/>
</dbReference>
<dbReference type="Proteomes" id="UP001222325">
    <property type="component" value="Unassembled WGS sequence"/>
</dbReference>
<evidence type="ECO:0000313" key="5">
    <source>
        <dbReference type="Proteomes" id="UP001222325"/>
    </source>
</evidence>
<dbReference type="PRINTS" id="PR00793">
    <property type="entry name" value="PROAMNOPTASE"/>
</dbReference>
<name>A0AAD6UDG2_9AGAR</name>
<organism evidence="4 5">
    <name type="scientific">Mycena belliarum</name>
    <dbReference type="NCBI Taxonomy" id="1033014"/>
    <lineage>
        <taxon>Eukaryota</taxon>
        <taxon>Fungi</taxon>
        <taxon>Dikarya</taxon>
        <taxon>Basidiomycota</taxon>
        <taxon>Agaricomycotina</taxon>
        <taxon>Agaricomycetes</taxon>
        <taxon>Agaricomycetidae</taxon>
        <taxon>Agaricales</taxon>
        <taxon>Marasmiineae</taxon>
        <taxon>Mycenaceae</taxon>
        <taxon>Mycena</taxon>
    </lineage>
</organism>
<reference evidence="4" key="1">
    <citation type="submission" date="2023-03" db="EMBL/GenBank/DDBJ databases">
        <title>Massive genome expansion in bonnet fungi (Mycena s.s.) driven by repeated elements and novel gene families across ecological guilds.</title>
        <authorList>
            <consortium name="Lawrence Berkeley National Laboratory"/>
            <person name="Harder C.B."/>
            <person name="Miyauchi S."/>
            <person name="Viragh M."/>
            <person name="Kuo A."/>
            <person name="Thoen E."/>
            <person name="Andreopoulos B."/>
            <person name="Lu D."/>
            <person name="Skrede I."/>
            <person name="Drula E."/>
            <person name="Henrissat B."/>
            <person name="Morin E."/>
            <person name="Kohler A."/>
            <person name="Barry K."/>
            <person name="LaButti K."/>
            <person name="Morin E."/>
            <person name="Salamov A."/>
            <person name="Lipzen A."/>
            <person name="Mereny Z."/>
            <person name="Hegedus B."/>
            <person name="Baldrian P."/>
            <person name="Stursova M."/>
            <person name="Weitz H."/>
            <person name="Taylor A."/>
            <person name="Grigoriev I.V."/>
            <person name="Nagy L.G."/>
            <person name="Martin F."/>
            <person name="Kauserud H."/>
        </authorList>
    </citation>
    <scope>NUCLEOTIDE SEQUENCE</scope>
    <source>
        <strain evidence="4">CBHHK173m</strain>
    </source>
</reference>
<proteinExistence type="inferred from homology"/>
<dbReference type="Pfam" id="PF00561">
    <property type="entry name" value="Abhydrolase_1"/>
    <property type="match status" value="1"/>
</dbReference>
<dbReference type="Gene3D" id="3.40.50.1820">
    <property type="entry name" value="alpha/beta hydrolase"/>
    <property type="match status" value="1"/>
</dbReference>
<dbReference type="PANTHER" id="PTHR43798">
    <property type="entry name" value="MONOACYLGLYCEROL LIPASE"/>
    <property type="match status" value="1"/>
</dbReference>
<accession>A0AAD6UDG2</accession>
<evidence type="ECO:0000259" key="3">
    <source>
        <dbReference type="Pfam" id="PF00561"/>
    </source>
</evidence>
<dbReference type="InterPro" id="IPR005945">
    <property type="entry name" value="Pro_imino_pep"/>
</dbReference>
<dbReference type="AlphaFoldDB" id="A0AAD6UDG2"/>
<dbReference type="GO" id="GO:0006508">
    <property type="term" value="P:proteolysis"/>
    <property type="evidence" value="ECO:0007669"/>
    <property type="project" value="InterPro"/>
</dbReference>
<evidence type="ECO:0000313" key="4">
    <source>
        <dbReference type="EMBL" id="KAJ7099965.1"/>
    </source>
</evidence>
<dbReference type="InterPro" id="IPR002410">
    <property type="entry name" value="Peptidase_S33"/>
</dbReference>
<dbReference type="InterPro" id="IPR029058">
    <property type="entry name" value="AB_hydrolase_fold"/>
</dbReference>
<comment type="similarity">
    <text evidence="1">Belongs to the peptidase S33 family.</text>
</comment>
<dbReference type="PANTHER" id="PTHR43798:SF33">
    <property type="entry name" value="HYDROLASE, PUTATIVE (AFU_ORTHOLOGUE AFUA_2G14860)-RELATED"/>
    <property type="match status" value="1"/>
</dbReference>
<keyword evidence="5" id="KW-1185">Reference proteome</keyword>
<dbReference type="PIRSF" id="PIRSF005539">
    <property type="entry name" value="Pept_S33_TRI_F1"/>
    <property type="match status" value="1"/>
</dbReference>
<comment type="caution">
    <text evidence="4">The sequence shown here is derived from an EMBL/GenBank/DDBJ whole genome shotgun (WGS) entry which is preliminary data.</text>
</comment>